<comment type="caution">
    <text evidence="1">The sequence shown here is derived from an EMBL/GenBank/DDBJ whole genome shotgun (WGS) entry which is preliminary data.</text>
</comment>
<feature type="non-terminal residue" evidence="1">
    <location>
        <position position="1"/>
    </location>
</feature>
<name>A0A9K3DB32_9EUKA</name>
<protein>
    <submittedName>
        <fullName evidence="1">Uncharacterized protein</fullName>
    </submittedName>
</protein>
<organism evidence="1 2">
    <name type="scientific">Kipferlia bialata</name>
    <dbReference type="NCBI Taxonomy" id="797122"/>
    <lineage>
        <taxon>Eukaryota</taxon>
        <taxon>Metamonada</taxon>
        <taxon>Carpediemonas-like organisms</taxon>
        <taxon>Kipferlia</taxon>
    </lineage>
</organism>
<keyword evidence="2" id="KW-1185">Reference proteome</keyword>
<dbReference type="AlphaFoldDB" id="A0A9K3DB32"/>
<sequence length="43" mass="5105">MWVYSTNQWAHLDDGPHPKQYPLAGMFALLFKMKQFLASLMQY</sequence>
<dbReference type="EMBL" id="BDIP01009249">
    <property type="protein sequence ID" value="GIQ92236.1"/>
    <property type="molecule type" value="Genomic_DNA"/>
</dbReference>
<gene>
    <name evidence="1" type="ORF">KIPB_015891</name>
</gene>
<evidence type="ECO:0000313" key="1">
    <source>
        <dbReference type="EMBL" id="GIQ92236.1"/>
    </source>
</evidence>
<accession>A0A9K3DB32</accession>
<evidence type="ECO:0000313" key="2">
    <source>
        <dbReference type="Proteomes" id="UP000265618"/>
    </source>
</evidence>
<proteinExistence type="predicted"/>
<dbReference type="Proteomes" id="UP000265618">
    <property type="component" value="Unassembled WGS sequence"/>
</dbReference>
<reference evidence="1 2" key="1">
    <citation type="journal article" date="2018" name="PLoS ONE">
        <title>The draft genome of Kipferlia bialata reveals reductive genome evolution in fornicate parasites.</title>
        <authorList>
            <person name="Tanifuji G."/>
            <person name="Takabayashi S."/>
            <person name="Kume K."/>
            <person name="Takagi M."/>
            <person name="Nakayama T."/>
            <person name="Kamikawa R."/>
            <person name="Inagaki Y."/>
            <person name="Hashimoto T."/>
        </authorList>
    </citation>
    <scope>NUCLEOTIDE SEQUENCE [LARGE SCALE GENOMIC DNA]</scope>
    <source>
        <strain evidence="1">NY0173</strain>
    </source>
</reference>